<evidence type="ECO:0000256" key="5">
    <source>
        <dbReference type="ARBA" id="ARBA00022737"/>
    </source>
</evidence>
<dbReference type="Gene3D" id="1.25.40.20">
    <property type="entry name" value="Ankyrin repeat-containing domain"/>
    <property type="match status" value="6"/>
</dbReference>
<dbReference type="SUPFAM" id="SSF48403">
    <property type="entry name" value="Ankyrin repeat"/>
    <property type="match status" value="2"/>
</dbReference>
<feature type="repeat" description="ANK" evidence="12">
    <location>
        <begin position="328"/>
        <end position="360"/>
    </location>
</feature>
<feature type="repeat" description="ANK" evidence="12">
    <location>
        <begin position="394"/>
        <end position="426"/>
    </location>
</feature>
<dbReference type="PANTHER" id="PTHR47143:SF1">
    <property type="entry name" value="ION_TRANS DOMAIN-CONTAINING PROTEIN"/>
    <property type="match status" value="1"/>
</dbReference>
<feature type="transmembrane region" description="Helical" evidence="13">
    <location>
        <begin position="968"/>
        <end position="987"/>
    </location>
</feature>
<proteinExistence type="predicted"/>
<feature type="transmembrane region" description="Helical" evidence="13">
    <location>
        <begin position="934"/>
        <end position="956"/>
    </location>
</feature>
<dbReference type="Proteomes" id="UP001249851">
    <property type="component" value="Unassembled WGS sequence"/>
</dbReference>
<dbReference type="Pfam" id="PF12796">
    <property type="entry name" value="Ank_2"/>
    <property type="match status" value="4"/>
</dbReference>
<comment type="subcellular location">
    <subcellularLocation>
        <location evidence="1">Membrane</location>
        <topology evidence="1">Multi-pass membrane protein</topology>
    </subcellularLocation>
</comment>
<keyword evidence="15" id="KW-0675">Receptor</keyword>
<evidence type="ECO:0000256" key="7">
    <source>
        <dbReference type="ARBA" id="ARBA00023043"/>
    </source>
</evidence>
<evidence type="ECO:0000313" key="15">
    <source>
        <dbReference type="EMBL" id="KAK2570631.1"/>
    </source>
</evidence>
<sequence length="1161" mass="132013">MSRGSQTNRNWENNEVKDNTKRRVTCHCNPCKLRKDRRHSKDFDDSLQSIGFGDEAFKVSQERPFFDDYSDEITEVPTPVSLHTLKLFEFVREEEEDLVEDELASVIDRRQINHLSEHGFALIHIAARYNYGRIVSSLLAHGADIDIRTRDYRWTPLHLAARYNGLSTIVDVLLPHGADPTLKGENGILPLHLAARRGNEEIVKVLLDRPVVHVDAEDDSGKTALHLACSEGHRKVCEILLHHGADIKAVSEDKMTPLHCAVQNCHSEVARMILDQANRDVNTNKEELLMKEDLQSSTVLHLAAWNNDVKTVEMCLNYGADVNVTKHNSITALHLAATKGNLGVAHLLISRGAKVDVKDEDSKTPLHRAAMFNQTNFIEFLLEREAKLEARDGEGRSPFLNAVAAGRLEAAQLLLHSGADISATDLLMKTCIHIAVENENLDVLTMLLERPSGIDNLNRGDFLDRLSLHYAAMAQDIKILELVLSKQKLHGHDIPFQDEQHKTPLHLAAEMGSSKNVEALAKYTNKINSRDERGRTALHSAARKGQRKSCLTLLTMGADANSRDNNHRTPLMLAANNNKLKCVEVLLNFKASPDMQDAEGNSALLLACAQGHGAIVNLLMDHGASLTLNNKQEFDCLELAAKAGSSDVAMAIVKHKRWMELEDYETSNGQTAISLLIENFPEAAEVVLDHCVHYSEHLNPSNPEYTVTYNFKHLDHDPDVKSSNERFSAVKTMIKHKRDRLLLHPLTLKFNERKWLCLGRFVFTIDFATYLLQMILFTIFIVDARDIQDFIPFNETRDDISPHPGLRPGVKPSDIFKHDNSFVETIPPFILIFSFIHIIRDFLQIYVDRWSYFKHFTNYLDWTLYITTSIFMIPYVMAPEKVDELFEGTNAPRVVWIIGIVAIFVCYTNMMLFLRRYRLFGTYISMYVGVTQTVIQVLSVFVFLVLGFAVVFYILFQEQVGFHTVHHSILRVLVMMIGELDFGAIFVDTMVENNENRQNPLNPFASVGFLFLYSCLFLLSVALMNLLVGLAVGDIEAIKKYATINRMEVQLQYQFEIEEAYPNFITRRTYQMVYFEKPNKLKLGIYQRVMHWLQARYAKVSPSLGERSKLSPLIEVKAEMMKNNKRLKSMETMIEVQDKLLRTLALKLNSKLNLADGMEVK</sequence>
<feature type="transmembrane region" description="Helical" evidence="13">
    <location>
        <begin position="821"/>
        <end position="839"/>
    </location>
</feature>
<dbReference type="Pfam" id="PF13637">
    <property type="entry name" value="Ank_4"/>
    <property type="match status" value="2"/>
</dbReference>
<dbReference type="EMBL" id="JARQWQ010000007">
    <property type="protein sequence ID" value="KAK2570631.1"/>
    <property type="molecule type" value="Genomic_DNA"/>
</dbReference>
<gene>
    <name evidence="15" type="ORF">P5673_004315</name>
</gene>
<keyword evidence="5" id="KW-0677">Repeat</keyword>
<dbReference type="SMART" id="SM00248">
    <property type="entry name" value="ANK"/>
    <property type="match status" value="16"/>
</dbReference>
<dbReference type="Gene3D" id="1.10.287.70">
    <property type="match status" value="1"/>
</dbReference>
<keyword evidence="2" id="KW-0813">Transport</keyword>
<feature type="repeat" description="ANK" evidence="12">
    <location>
        <begin position="220"/>
        <end position="252"/>
    </location>
</feature>
<feature type="repeat" description="ANK" evidence="12">
    <location>
        <begin position="599"/>
        <end position="631"/>
    </location>
</feature>
<feature type="transmembrane region" description="Helical" evidence="13">
    <location>
        <begin position="1007"/>
        <end position="1032"/>
    </location>
</feature>
<dbReference type="PROSITE" id="PS50088">
    <property type="entry name" value="ANK_REPEAT"/>
    <property type="match status" value="12"/>
</dbReference>
<evidence type="ECO:0000256" key="2">
    <source>
        <dbReference type="ARBA" id="ARBA00022448"/>
    </source>
</evidence>
<feature type="repeat" description="ANK" evidence="12">
    <location>
        <begin position="152"/>
        <end position="185"/>
    </location>
</feature>
<feature type="repeat" description="ANK" evidence="12">
    <location>
        <begin position="186"/>
        <end position="209"/>
    </location>
</feature>
<name>A0AAD9VDM0_ACRCE</name>
<keyword evidence="16" id="KW-1185">Reference proteome</keyword>
<evidence type="ECO:0000256" key="6">
    <source>
        <dbReference type="ARBA" id="ARBA00022989"/>
    </source>
</evidence>
<evidence type="ECO:0000256" key="13">
    <source>
        <dbReference type="SAM" id="Phobius"/>
    </source>
</evidence>
<keyword evidence="7 12" id="KW-0040">ANK repeat</keyword>
<feature type="repeat" description="ANK" evidence="12">
    <location>
        <begin position="295"/>
        <end position="327"/>
    </location>
</feature>
<evidence type="ECO:0000256" key="10">
    <source>
        <dbReference type="ARBA" id="ARBA00023180"/>
    </source>
</evidence>
<feature type="repeat" description="ANK" evidence="12">
    <location>
        <begin position="533"/>
        <end position="565"/>
    </location>
</feature>
<keyword evidence="6 13" id="KW-1133">Transmembrane helix</keyword>
<dbReference type="PRINTS" id="PR01415">
    <property type="entry name" value="ANKYRIN"/>
</dbReference>
<dbReference type="GO" id="GO:1902495">
    <property type="term" value="C:transmembrane transporter complex"/>
    <property type="evidence" value="ECO:0007669"/>
    <property type="project" value="TreeGrafter"/>
</dbReference>
<organism evidence="15 16">
    <name type="scientific">Acropora cervicornis</name>
    <name type="common">Staghorn coral</name>
    <dbReference type="NCBI Taxonomy" id="6130"/>
    <lineage>
        <taxon>Eukaryota</taxon>
        <taxon>Metazoa</taxon>
        <taxon>Cnidaria</taxon>
        <taxon>Anthozoa</taxon>
        <taxon>Hexacorallia</taxon>
        <taxon>Scleractinia</taxon>
        <taxon>Astrocoeniina</taxon>
        <taxon>Acroporidae</taxon>
        <taxon>Acropora</taxon>
    </lineage>
</organism>
<dbReference type="InterPro" id="IPR036770">
    <property type="entry name" value="Ankyrin_rpt-contain_sf"/>
</dbReference>
<evidence type="ECO:0000256" key="9">
    <source>
        <dbReference type="ARBA" id="ARBA00023136"/>
    </source>
</evidence>
<reference evidence="15" key="2">
    <citation type="journal article" date="2023" name="Science">
        <title>Genomic signatures of disease resistance in endangered staghorn corals.</title>
        <authorList>
            <person name="Vollmer S.V."/>
            <person name="Selwyn J.D."/>
            <person name="Despard B.A."/>
            <person name="Roesel C.L."/>
        </authorList>
    </citation>
    <scope>NUCLEOTIDE SEQUENCE</scope>
    <source>
        <strain evidence="15">K2</strain>
    </source>
</reference>
<feature type="repeat" description="ANK" evidence="12">
    <location>
        <begin position="361"/>
        <end position="393"/>
    </location>
</feature>
<dbReference type="PROSITE" id="PS50297">
    <property type="entry name" value="ANK_REP_REGION"/>
    <property type="match status" value="12"/>
</dbReference>
<evidence type="ECO:0000256" key="12">
    <source>
        <dbReference type="PROSITE-ProRule" id="PRU00023"/>
    </source>
</evidence>
<keyword evidence="11" id="KW-0407">Ion channel</keyword>
<keyword evidence="10" id="KW-0325">Glycoprotein</keyword>
<keyword evidence="9 13" id="KW-0472">Membrane</keyword>
<keyword evidence="4 13" id="KW-0812">Transmembrane</keyword>
<feature type="repeat" description="ANK" evidence="12">
    <location>
        <begin position="500"/>
        <end position="532"/>
    </location>
</feature>
<feature type="domain" description="Ion transport" evidence="14">
    <location>
        <begin position="821"/>
        <end position="1041"/>
    </location>
</feature>
<evidence type="ECO:0000256" key="11">
    <source>
        <dbReference type="ARBA" id="ARBA00023303"/>
    </source>
</evidence>
<evidence type="ECO:0000259" key="14">
    <source>
        <dbReference type="Pfam" id="PF00520"/>
    </source>
</evidence>
<dbReference type="Pfam" id="PF00520">
    <property type="entry name" value="Ion_trans"/>
    <property type="match status" value="1"/>
</dbReference>
<feature type="transmembrane region" description="Helical" evidence="13">
    <location>
        <begin position="894"/>
        <end position="914"/>
    </location>
</feature>
<dbReference type="InterPro" id="IPR052076">
    <property type="entry name" value="TRP_cation_channel"/>
</dbReference>
<evidence type="ECO:0000256" key="3">
    <source>
        <dbReference type="ARBA" id="ARBA00022606"/>
    </source>
</evidence>
<keyword evidence="8" id="KW-0406">Ion transport</keyword>
<dbReference type="GO" id="GO:0005216">
    <property type="term" value="F:monoatomic ion channel activity"/>
    <property type="evidence" value="ECO:0007669"/>
    <property type="project" value="InterPro"/>
</dbReference>
<evidence type="ECO:0000313" key="16">
    <source>
        <dbReference type="Proteomes" id="UP001249851"/>
    </source>
</evidence>
<protein>
    <submittedName>
        <fullName evidence="15">Transient receptor potential cation channel subfamily A member 1</fullName>
    </submittedName>
</protein>
<evidence type="ECO:0000256" key="4">
    <source>
        <dbReference type="ARBA" id="ARBA00022692"/>
    </source>
</evidence>
<keyword evidence="3" id="KW-0716">Sensory transduction</keyword>
<dbReference type="InterPro" id="IPR002110">
    <property type="entry name" value="Ankyrin_rpt"/>
</dbReference>
<comment type="caution">
    <text evidence="15">The sequence shown here is derived from an EMBL/GenBank/DDBJ whole genome shotgun (WGS) entry which is preliminary data.</text>
</comment>
<dbReference type="PANTHER" id="PTHR47143">
    <property type="entry name" value="TRANSIENT RECEPTOR POTENTIAL CATION CHANNEL PROTEIN PAINLESS"/>
    <property type="match status" value="1"/>
</dbReference>
<feature type="transmembrane region" description="Helical" evidence="13">
    <location>
        <begin position="859"/>
        <end position="878"/>
    </location>
</feature>
<reference evidence="15" key="1">
    <citation type="journal article" date="2023" name="G3 (Bethesda)">
        <title>Whole genome assembly and annotation of the endangered Caribbean coral Acropora cervicornis.</title>
        <authorList>
            <person name="Selwyn J.D."/>
            <person name="Vollmer S.V."/>
        </authorList>
    </citation>
    <scope>NUCLEOTIDE SEQUENCE</scope>
    <source>
        <strain evidence="15">K2</strain>
    </source>
</reference>
<evidence type="ECO:0000256" key="8">
    <source>
        <dbReference type="ARBA" id="ARBA00023065"/>
    </source>
</evidence>
<accession>A0AAD9VDM0</accession>
<dbReference type="InterPro" id="IPR005821">
    <property type="entry name" value="Ion_trans_dom"/>
</dbReference>
<feature type="repeat" description="ANK" evidence="12">
    <location>
        <begin position="566"/>
        <end position="598"/>
    </location>
</feature>
<feature type="repeat" description="ANK" evidence="12">
    <location>
        <begin position="118"/>
        <end position="150"/>
    </location>
</feature>
<evidence type="ECO:0000256" key="1">
    <source>
        <dbReference type="ARBA" id="ARBA00004141"/>
    </source>
</evidence>
<feature type="transmembrane region" description="Helical" evidence="13">
    <location>
        <begin position="761"/>
        <end position="782"/>
    </location>
</feature>
<dbReference type="AlphaFoldDB" id="A0AAD9VDM0"/>